<proteinExistence type="predicted"/>
<dbReference type="Proteomes" id="UP001155901">
    <property type="component" value="Unassembled WGS sequence"/>
</dbReference>
<reference evidence="2" key="2">
    <citation type="submission" date="2022-03" db="EMBL/GenBank/DDBJ databases">
        <title>Genome Encyclopedia of Bacteria and Archaea VI: Functional Genomics of Type Strains.</title>
        <authorList>
            <person name="Whitman W."/>
        </authorList>
    </citation>
    <scope>NUCLEOTIDE SEQUENCE</scope>
    <source>
        <strain evidence="2">HSC-15S17</strain>
    </source>
</reference>
<dbReference type="EMBL" id="JAHTGR010000009">
    <property type="protein sequence ID" value="MBV6322940.1"/>
    <property type="molecule type" value="Genomic_DNA"/>
</dbReference>
<evidence type="ECO:0000313" key="4">
    <source>
        <dbReference type="Proteomes" id="UP001162889"/>
    </source>
</evidence>
<comment type="caution">
    <text evidence="1">The sequence shown here is derived from an EMBL/GenBank/DDBJ whole genome shotgun (WGS) entry which is preliminary data.</text>
</comment>
<dbReference type="AlphaFoldDB" id="A0AA41HB92"/>
<evidence type="ECO:0000313" key="2">
    <source>
        <dbReference type="EMBL" id="MCP2008021.1"/>
    </source>
</evidence>
<evidence type="ECO:0000313" key="1">
    <source>
        <dbReference type="EMBL" id="MBV6322940.1"/>
    </source>
</evidence>
<dbReference type="Proteomes" id="UP001162889">
    <property type="component" value="Unassembled WGS sequence"/>
</dbReference>
<dbReference type="EMBL" id="JALJZU010000003">
    <property type="protein sequence ID" value="MCP2008021.1"/>
    <property type="molecule type" value="Genomic_DNA"/>
</dbReference>
<organism evidence="1 3">
    <name type="scientific">Duganella violaceipulchra</name>
    <dbReference type="NCBI Taxonomy" id="2849652"/>
    <lineage>
        <taxon>Bacteria</taxon>
        <taxon>Pseudomonadati</taxon>
        <taxon>Pseudomonadota</taxon>
        <taxon>Betaproteobacteria</taxon>
        <taxon>Burkholderiales</taxon>
        <taxon>Oxalobacteraceae</taxon>
        <taxon>Telluria group</taxon>
        <taxon>Duganella</taxon>
    </lineage>
</organism>
<name>A0AA41HB92_9BURK</name>
<reference evidence="1" key="1">
    <citation type="submission" date="2021-07" db="EMBL/GenBank/DDBJ databases">
        <title>Characterization of violacein-producing bacteria and related species.</title>
        <authorList>
            <person name="Wilson H.S."/>
            <person name="De Leon M.E."/>
        </authorList>
    </citation>
    <scope>NUCLEOTIDE SEQUENCE</scope>
    <source>
        <strain evidence="1">HSC-15S17</strain>
    </source>
</reference>
<dbReference type="RefSeq" id="WP_217943708.1">
    <property type="nucleotide sequence ID" value="NZ_JAHTGR010000009.1"/>
</dbReference>
<evidence type="ECO:0000313" key="3">
    <source>
        <dbReference type="Proteomes" id="UP001155901"/>
    </source>
</evidence>
<sequence length="74" mass="8045">MPKGLPLLEASGGFDGGGAELEEAMQFDLSVMYASHYKRAASATARAASRQGFLLVSNKTTELFLRLQPVKKVW</sequence>
<accession>A0AA41HB92</accession>
<gene>
    <name evidence="1" type="ORF">KVP70_18575</name>
    <name evidence="2" type="ORF">L1274_001721</name>
</gene>
<keyword evidence="4" id="KW-1185">Reference proteome</keyword>
<protein>
    <submittedName>
        <fullName evidence="1">Uncharacterized protein</fullName>
    </submittedName>
</protein>